<proteinExistence type="predicted"/>
<protein>
    <submittedName>
        <fullName evidence="2">DUF559 domain-containing protein</fullName>
    </submittedName>
</protein>
<sequence length="208" mass="23859">MWRTASTIVAPCPCRTSTCRSFETISSGFSRFPAIADPPICGIIYPSWWTTFRGLLQEAWFARREGKQTFAKGTKKVKKLPAAQTGRRVYVIGEKNFHDHVFQRSHIEKYADYRRANPTPAEREFLRFLNELNNGVLRGKFVREHIISGKWIVDFYFPEIRLAVEIDGSVHLTGIQKRRDALKDADAKRFDITVLRLTNGEVAGDLLP</sequence>
<organism evidence="2 3">
    <name type="scientific">Roseovarius faecimaris</name>
    <dbReference type="NCBI Taxonomy" id="2494550"/>
    <lineage>
        <taxon>Bacteria</taxon>
        <taxon>Pseudomonadati</taxon>
        <taxon>Pseudomonadota</taxon>
        <taxon>Alphaproteobacteria</taxon>
        <taxon>Rhodobacterales</taxon>
        <taxon>Roseobacteraceae</taxon>
        <taxon>Roseovarius</taxon>
    </lineage>
</organism>
<accession>A0A6I6IU59</accession>
<dbReference type="Pfam" id="PF04480">
    <property type="entry name" value="DUF559"/>
    <property type="match status" value="1"/>
</dbReference>
<dbReference type="SUPFAM" id="SSF52980">
    <property type="entry name" value="Restriction endonuclease-like"/>
    <property type="match status" value="1"/>
</dbReference>
<dbReference type="RefSeq" id="WP_157708957.1">
    <property type="nucleotide sequence ID" value="NZ_CP034348.1"/>
</dbReference>
<dbReference type="Proteomes" id="UP000428330">
    <property type="component" value="Chromosome"/>
</dbReference>
<evidence type="ECO:0000313" key="2">
    <source>
        <dbReference type="EMBL" id="QGY00276.1"/>
    </source>
</evidence>
<keyword evidence="3" id="KW-1185">Reference proteome</keyword>
<dbReference type="EMBL" id="CP034348">
    <property type="protein sequence ID" value="QGY00276.1"/>
    <property type="molecule type" value="Genomic_DNA"/>
</dbReference>
<dbReference type="Gene3D" id="3.40.960.10">
    <property type="entry name" value="VSR Endonuclease"/>
    <property type="match status" value="1"/>
</dbReference>
<dbReference type="KEGG" id="rom:EI983_02500"/>
<reference evidence="3" key="1">
    <citation type="submission" date="2018-12" db="EMBL/GenBank/DDBJ databases">
        <title>Complete genome sequence of Roseovarius sp. MME-070.</title>
        <authorList>
            <person name="Nam Y.-D."/>
            <person name="Kang J."/>
            <person name="Chung W.-H."/>
            <person name="Park Y.S."/>
        </authorList>
    </citation>
    <scope>NUCLEOTIDE SEQUENCE [LARGE SCALE GENOMIC DNA]</scope>
    <source>
        <strain evidence="3">MME-070</strain>
    </source>
</reference>
<gene>
    <name evidence="2" type="ORF">EI983_02500</name>
</gene>
<dbReference type="InterPro" id="IPR011335">
    <property type="entry name" value="Restrct_endonuc-II-like"/>
</dbReference>
<dbReference type="AlphaFoldDB" id="A0A6I6IU59"/>
<evidence type="ECO:0000313" key="3">
    <source>
        <dbReference type="Proteomes" id="UP000428330"/>
    </source>
</evidence>
<name>A0A6I6IU59_9RHOB</name>
<dbReference type="OrthoDB" id="9798754at2"/>
<feature type="domain" description="DUF559" evidence="1">
    <location>
        <begin position="108"/>
        <end position="203"/>
    </location>
</feature>
<dbReference type="InterPro" id="IPR007569">
    <property type="entry name" value="DUF559"/>
</dbReference>
<evidence type="ECO:0000259" key="1">
    <source>
        <dbReference type="Pfam" id="PF04480"/>
    </source>
</evidence>